<reference evidence="2" key="1">
    <citation type="submission" date="2025-08" db="UniProtKB">
        <authorList>
            <consortium name="RefSeq"/>
        </authorList>
    </citation>
    <scope>IDENTIFICATION</scope>
    <source>
        <strain evidence="2">Tuebingen</strain>
        <tissue evidence="2">Fibroblasts and whole tissue</tissue>
    </source>
</reference>
<evidence type="ECO:0000313" key="2">
    <source>
        <dbReference type="RefSeq" id="XP_073792262.1"/>
    </source>
</evidence>
<dbReference type="RefSeq" id="XP_073792262.1">
    <property type="nucleotide sequence ID" value="XM_073936161.1"/>
</dbReference>
<evidence type="ECO:0000313" key="1">
    <source>
        <dbReference type="Proteomes" id="UP000000437"/>
    </source>
</evidence>
<protein>
    <submittedName>
        <fullName evidence="2">Si:ch211-236g6.1 isoform X1</fullName>
    </submittedName>
</protein>
<keyword evidence="1" id="KW-1185">Reference proteome</keyword>
<dbReference type="Proteomes" id="UP000000437">
    <property type="component" value="Chromosome 22"/>
</dbReference>
<name>A0AC58IDF2_DANRE</name>
<sequence>MQRDAAFLYLCFLITNGMFGDADEIKSVFVTEGDSVPLYTDITKVQEGDQIYWKFGHQNTRIAEIIKRDQIGVNIHFLLKDGKFKNKLQLDNHTGSLTIRNISTEHAGLYELTVMSGKNSLTRFNVTVYSLPVPFISNNASNCSSKSSRSHFSRCSVLCSVLNLRAASLSWYKGNSVLSSISVSDLSISLSLPLEVEYQDKNTYSCVVNNNFTNHTTHLDISDLCHTCAELERNHYLIVVTVVLFVTVWGLIWCYRKRKQGQCAETEVEIPYTTPTFSADHLHHMEAEAEGGTVYSSIATN</sequence>
<organism evidence="1 2">
    <name type="scientific">Danio rerio</name>
    <name type="common">Zebrafish</name>
    <name type="synonym">Brachydanio rerio</name>
    <dbReference type="NCBI Taxonomy" id="7955"/>
    <lineage>
        <taxon>Eukaryota</taxon>
        <taxon>Metazoa</taxon>
        <taxon>Chordata</taxon>
        <taxon>Craniata</taxon>
        <taxon>Vertebrata</taxon>
        <taxon>Euteleostomi</taxon>
        <taxon>Actinopterygii</taxon>
        <taxon>Neopterygii</taxon>
        <taxon>Teleostei</taxon>
        <taxon>Ostariophysi</taxon>
        <taxon>Cypriniformes</taxon>
        <taxon>Danionidae</taxon>
        <taxon>Danioninae</taxon>
        <taxon>Danio</taxon>
    </lineage>
</organism>
<gene>
    <name evidence="2" type="primary">si:ch211-236g6.1</name>
    <name evidence="2" type="synonym">zgc:171897</name>
</gene>
<accession>A0AC58IDF2</accession>
<proteinExistence type="predicted"/>